<accession>A0ACA9NAM2</accession>
<evidence type="ECO:0000313" key="2">
    <source>
        <dbReference type="Proteomes" id="UP000789920"/>
    </source>
</evidence>
<name>A0ACA9NAM2_9GLOM</name>
<dbReference type="EMBL" id="CAJVQC010012986">
    <property type="protein sequence ID" value="CAG8643647.1"/>
    <property type="molecule type" value="Genomic_DNA"/>
</dbReference>
<comment type="caution">
    <text evidence="1">The sequence shown here is derived from an EMBL/GenBank/DDBJ whole genome shotgun (WGS) entry which is preliminary data.</text>
</comment>
<dbReference type="Proteomes" id="UP000789920">
    <property type="component" value="Unassembled WGS sequence"/>
</dbReference>
<protein>
    <submittedName>
        <fullName evidence="1">33511_t:CDS:1</fullName>
    </submittedName>
</protein>
<sequence length="58" mass="6601">MTAMVREDPKIDNKDVVIDIITRNYVDQNNNNINITCYHLASVQYLTNVTTSAQKDSV</sequence>
<feature type="non-terminal residue" evidence="1">
    <location>
        <position position="58"/>
    </location>
</feature>
<keyword evidence="2" id="KW-1185">Reference proteome</keyword>
<gene>
    <name evidence="1" type="ORF">RPERSI_LOCUS7578</name>
</gene>
<reference evidence="1" key="1">
    <citation type="submission" date="2021-06" db="EMBL/GenBank/DDBJ databases">
        <authorList>
            <person name="Kallberg Y."/>
            <person name="Tangrot J."/>
            <person name="Rosling A."/>
        </authorList>
    </citation>
    <scope>NUCLEOTIDE SEQUENCE</scope>
    <source>
        <strain evidence="1">MA461A</strain>
    </source>
</reference>
<evidence type="ECO:0000313" key="1">
    <source>
        <dbReference type="EMBL" id="CAG8643647.1"/>
    </source>
</evidence>
<proteinExistence type="predicted"/>
<organism evidence="1 2">
    <name type="scientific">Racocetra persica</name>
    <dbReference type="NCBI Taxonomy" id="160502"/>
    <lineage>
        <taxon>Eukaryota</taxon>
        <taxon>Fungi</taxon>
        <taxon>Fungi incertae sedis</taxon>
        <taxon>Mucoromycota</taxon>
        <taxon>Glomeromycotina</taxon>
        <taxon>Glomeromycetes</taxon>
        <taxon>Diversisporales</taxon>
        <taxon>Gigasporaceae</taxon>
        <taxon>Racocetra</taxon>
    </lineage>
</organism>